<dbReference type="InterPro" id="IPR003593">
    <property type="entry name" value="AAA+_ATPase"/>
</dbReference>
<dbReference type="RefSeq" id="XP_035545488.1">
    <property type="nucleotide sequence ID" value="XM_035689595.1"/>
</dbReference>
<keyword evidence="1" id="KW-0547">Nucleotide-binding</keyword>
<dbReference type="InParanoid" id="A0A6P9ENM3"/>
<dbReference type="GO" id="GO:0051301">
    <property type="term" value="P:cell division"/>
    <property type="evidence" value="ECO:0007669"/>
    <property type="project" value="UniProtKB-KW"/>
</dbReference>
<dbReference type="InterPro" id="IPR050168">
    <property type="entry name" value="AAA_ATPase_domain"/>
</dbReference>
<keyword evidence="5" id="KW-1185">Reference proteome</keyword>
<dbReference type="InterPro" id="IPR041569">
    <property type="entry name" value="AAA_lid_3"/>
</dbReference>
<dbReference type="Pfam" id="PF17862">
    <property type="entry name" value="AAA_lid_3"/>
    <property type="match status" value="1"/>
</dbReference>
<protein>
    <submittedName>
        <fullName evidence="6">Cell division cycle protein 48 homolog</fullName>
    </submittedName>
</protein>
<keyword evidence="2" id="KW-0067">ATP-binding</keyword>
<name>A0A6P9ENM3_JUGRE</name>
<dbReference type="InterPro" id="IPR027417">
    <property type="entry name" value="P-loop_NTPase"/>
</dbReference>
<evidence type="ECO:0000256" key="3">
    <source>
        <dbReference type="SAM" id="Phobius"/>
    </source>
</evidence>
<dbReference type="AlphaFoldDB" id="A0A6P9ENM3"/>
<dbReference type="FunFam" id="3.40.50.300:FF:000012">
    <property type="entry name" value="Transitional endoplasmic reticulum ATPase"/>
    <property type="match status" value="1"/>
</dbReference>
<dbReference type="InterPro" id="IPR003959">
    <property type="entry name" value="ATPase_AAA_core"/>
</dbReference>
<dbReference type="Gene3D" id="3.40.50.300">
    <property type="entry name" value="P-loop containing nucleotide triphosphate hydrolases"/>
    <property type="match status" value="1"/>
</dbReference>
<dbReference type="GO" id="GO:0016887">
    <property type="term" value="F:ATP hydrolysis activity"/>
    <property type="evidence" value="ECO:0007669"/>
    <property type="project" value="InterPro"/>
</dbReference>
<dbReference type="PANTHER" id="PTHR23077:SF171">
    <property type="entry name" value="NUCLEAR VALOSIN-CONTAINING PROTEIN-LIKE"/>
    <property type="match status" value="1"/>
</dbReference>
<feature type="domain" description="AAA+ ATPase" evidence="4">
    <location>
        <begin position="57"/>
        <end position="195"/>
    </location>
</feature>
<keyword evidence="6" id="KW-0131">Cell cycle</keyword>
<dbReference type="GO" id="GO:0005524">
    <property type="term" value="F:ATP binding"/>
    <property type="evidence" value="ECO:0007669"/>
    <property type="project" value="UniProtKB-KW"/>
</dbReference>
<gene>
    <name evidence="6" type="primary">LOC108989967</name>
</gene>
<keyword evidence="3" id="KW-0472">Membrane</keyword>
<accession>A0A6P9ENM3</accession>
<reference evidence="6" key="1">
    <citation type="submission" date="2025-08" db="UniProtKB">
        <authorList>
            <consortium name="RefSeq"/>
        </authorList>
    </citation>
    <scope>IDENTIFICATION</scope>
    <source>
        <tissue evidence="6">Leaves</tissue>
    </source>
</reference>
<keyword evidence="3" id="KW-1133">Transmembrane helix</keyword>
<evidence type="ECO:0000313" key="5">
    <source>
        <dbReference type="Proteomes" id="UP000235220"/>
    </source>
</evidence>
<dbReference type="KEGG" id="jre:108989967"/>
<organism evidence="5 6">
    <name type="scientific">Juglans regia</name>
    <name type="common">English walnut</name>
    <dbReference type="NCBI Taxonomy" id="51240"/>
    <lineage>
        <taxon>Eukaryota</taxon>
        <taxon>Viridiplantae</taxon>
        <taxon>Streptophyta</taxon>
        <taxon>Embryophyta</taxon>
        <taxon>Tracheophyta</taxon>
        <taxon>Spermatophyta</taxon>
        <taxon>Magnoliopsida</taxon>
        <taxon>eudicotyledons</taxon>
        <taxon>Gunneridae</taxon>
        <taxon>Pentapetalae</taxon>
        <taxon>rosids</taxon>
        <taxon>fabids</taxon>
        <taxon>Fagales</taxon>
        <taxon>Juglandaceae</taxon>
        <taxon>Juglans</taxon>
    </lineage>
</organism>
<dbReference type="Proteomes" id="UP000235220">
    <property type="component" value="Chromosome 4"/>
</dbReference>
<dbReference type="GeneID" id="108989967"/>
<dbReference type="OrthoDB" id="27435at2759"/>
<keyword evidence="3" id="KW-0812">Transmembrane</keyword>
<evidence type="ECO:0000256" key="2">
    <source>
        <dbReference type="ARBA" id="ARBA00022840"/>
    </source>
</evidence>
<dbReference type="Gene3D" id="1.10.8.60">
    <property type="match status" value="1"/>
</dbReference>
<dbReference type="SMART" id="SM00382">
    <property type="entry name" value="AAA"/>
    <property type="match status" value="1"/>
</dbReference>
<dbReference type="PANTHER" id="PTHR23077">
    <property type="entry name" value="AAA-FAMILY ATPASE"/>
    <property type="match status" value="1"/>
</dbReference>
<feature type="transmembrane region" description="Helical" evidence="3">
    <location>
        <begin position="276"/>
        <end position="295"/>
    </location>
</feature>
<sequence>MNYDGLAKDRVEPIDNANDLKKRGGLDVDIQELNHSDPYIRGLDAWVLRKASQMNVPPKGILIYDYGLLGSGKTLILRVVATKNGAFFFCINGREIMFKLAGESESNLQKALEEVEKNATSIIFIDEIHFIAPKREKTHGEVERQIVSQLLTLMDGWKYRAHVIIIRATYCPNSVDPALRRFGRFDREIDMGVSDEVGSLEVLRIHTKNTKLFDDVGLEKISKVTHGYVGADLAALCTKVALQCIRKMDVIDLEDESTETEKLNDDTLEDSRVLCVFWWVICYSLASLIAVPSWVSVSWRIRVLHGLLCFKRTVKVGHFALCLLGSSNLGEDFGISTQTPSS</sequence>
<dbReference type="Pfam" id="PF00004">
    <property type="entry name" value="AAA"/>
    <property type="match status" value="1"/>
</dbReference>
<evidence type="ECO:0000313" key="6">
    <source>
        <dbReference type="RefSeq" id="XP_035545488.1"/>
    </source>
</evidence>
<evidence type="ECO:0000259" key="4">
    <source>
        <dbReference type="SMART" id="SM00382"/>
    </source>
</evidence>
<evidence type="ECO:0000256" key="1">
    <source>
        <dbReference type="ARBA" id="ARBA00022741"/>
    </source>
</evidence>
<dbReference type="SUPFAM" id="SSF52540">
    <property type="entry name" value="P-loop containing nucleoside triphosphate hydrolases"/>
    <property type="match status" value="1"/>
</dbReference>
<proteinExistence type="predicted"/>
<keyword evidence="6" id="KW-0132">Cell division</keyword>